<organism evidence="1 2">
    <name type="scientific">Candidatus Venteria ishoeyi</name>
    <dbReference type="NCBI Taxonomy" id="1899563"/>
    <lineage>
        <taxon>Bacteria</taxon>
        <taxon>Pseudomonadati</taxon>
        <taxon>Pseudomonadota</taxon>
        <taxon>Gammaproteobacteria</taxon>
        <taxon>Thiotrichales</taxon>
        <taxon>Thiotrichaceae</taxon>
        <taxon>Venteria</taxon>
    </lineage>
</organism>
<protein>
    <submittedName>
        <fullName evidence="1">Uncharacterized protein</fullName>
    </submittedName>
</protein>
<dbReference type="EMBL" id="FMSV02000159">
    <property type="protein sequence ID" value="SEH05115.1"/>
    <property type="molecule type" value="Genomic_DNA"/>
</dbReference>
<dbReference type="Proteomes" id="UP000236724">
    <property type="component" value="Unassembled WGS sequence"/>
</dbReference>
<accession>A0A1H6F831</accession>
<sequence>MLTSRTETRFHACLLVLFEIHLERIAPCLQNRQILPFSYFALQANIPRMPGAHSAFFCYPVLFHLLNLLSEAGKTQQFPVSIK</sequence>
<gene>
    <name evidence="1" type="ORF">MBHS_00968</name>
</gene>
<name>A0A1H6F831_9GAMM</name>
<reference evidence="1 2" key="1">
    <citation type="submission" date="2016-10" db="EMBL/GenBank/DDBJ databases">
        <authorList>
            <person name="de Groot N.N."/>
        </authorList>
    </citation>
    <scope>NUCLEOTIDE SEQUENCE [LARGE SCALE GENOMIC DNA]</scope>
    <source>
        <strain evidence="1">MBHS1</strain>
    </source>
</reference>
<evidence type="ECO:0000313" key="2">
    <source>
        <dbReference type="Proteomes" id="UP000236724"/>
    </source>
</evidence>
<proteinExistence type="predicted"/>
<dbReference type="AlphaFoldDB" id="A0A1H6F831"/>
<evidence type="ECO:0000313" key="1">
    <source>
        <dbReference type="EMBL" id="SEH05115.1"/>
    </source>
</evidence>
<keyword evidence="2" id="KW-1185">Reference proteome</keyword>